<dbReference type="EMBL" id="JACVVK020000123">
    <property type="protein sequence ID" value="KAK7490726.1"/>
    <property type="molecule type" value="Genomic_DNA"/>
</dbReference>
<proteinExistence type="inferred from homology"/>
<organism evidence="2 3">
    <name type="scientific">Batillaria attramentaria</name>
    <dbReference type="NCBI Taxonomy" id="370345"/>
    <lineage>
        <taxon>Eukaryota</taxon>
        <taxon>Metazoa</taxon>
        <taxon>Spiralia</taxon>
        <taxon>Lophotrochozoa</taxon>
        <taxon>Mollusca</taxon>
        <taxon>Gastropoda</taxon>
        <taxon>Caenogastropoda</taxon>
        <taxon>Sorbeoconcha</taxon>
        <taxon>Cerithioidea</taxon>
        <taxon>Batillariidae</taxon>
        <taxon>Batillaria</taxon>
    </lineage>
</organism>
<dbReference type="Pfam" id="PF04749">
    <property type="entry name" value="PLAC8"/>
    <property type="match status" value="1"/>
</dbReference>
<accession>A0ABD0KUF1</accession>
<comment type="caution">
    <text evidence="2">The sequence shown here is derived from an EMBL/GenBank/DDBJ whole genome shotgun (WGS) entry which is preliminary data.</text>
</comment>
<dbReference type="Proteomes" id="UP001519460">
    <property type="component" value="Unassembled WGS sequence"/>
</dbReference>
<keyword evidence="3" id="KW-1185">Reference proteome</keyword>
<feature type="non-terminal residue" evidence="2">
    <location>
        <position position="1"/>
    </location>
</feature>
<dbReference type="AlphaFoldDB" id="A0ABD0KUF1"/>
<evidence type="ECO:0000313" key="2">
    <source>
        <dbReference type="EMBL" id="KAK7490726.1"/>
    </source>
</evidence>
<sequence>NEFDNSDLSPTSVEDTAVDGLLDAPITRAIRGAAATRNVTAATRNVTAATRNVTAATRNVTAATCNVTATCGSTAKSNKARMEHWPHELLRRRMSVFCLCELAAWQMSEDMGENSCLLLCMPCFIIPQLRTKFRTQQNIEGSICNDWLVATFCCPCALCQLIREHNATRP</sequence>
<dbReference type="NCBIfam" id="TIGR01571">
    <property type="entry name" value="A_thal_Cys_rich"/>
    <property type="match status" value="1"/>
</dbReference>
<gene>
    <name evidence="2" type="ORF">BaRGS_00017955</name>
</gene>
<comment type="similarity">
    <text evidence="1">Belongs to the cornifelin family.</text>
</comment>
<reference evidence="2 3" key="1">
    <citation type="journal article" date="2023" name="Sci. Data">
        <title>Genome assembly of the Korean intertidal mud-creeper Batillaria attramentaria.</title>
        <authorList>
            <person name="Patra A.K."/>
            <person name="Ho P.T."/>
            <person name="Jun S."/>
            <person name="Lee S.J."/>
            <person name="Kim Y."/>
            <person name="Won Y.J."/>
        </authorList>
    </citation>
    <scope>NUCLEOTIDE SEQUENCE [LARGE SCALE GENOMIC DNA]</scope>
    <source>
        <strain evidence="2">Wonlab-2016</strain>
    </source>
</reference>
<name>A0ABD0KUF1_9CAEN</name>
<evidence type="ECO:0008006" key="4">
    <source>
        <dbReference type="Google" id="ProtNLM"/>
    </source>
</evidence>
<evidence type="ECO:0000256" key="1">
    <source>
        <dbReference type="ARBA" id="ARBA00009024"/>
    </source>
</evidence>
<protein>
    <recommendedName>
        <fullName evidence="4">PLAC8-like protein</fullName>
    </recommendedName>
</protein>
<dbReference type="InterPro" id="IPR006461">
    <property type="entry name" value="PLAC_motif_containing"/>
</dbReference>
<evidence type="ECO:0000313" key="3">
    <source>
        <dbReference type="Proteomes" id="UP001519460"/>
    </source>
</evidence>